<proteinExistence type="predicted"/>
<feature type="signal peptide" evidence="2">
    <location>
        <begin position="1"/>
        <end position="20"/>
    </location>
</feature>
<evidence type="ECO:0000256" key="2">
    <source>
        <dbReference type="SAM" id="SignalP"/>
    </source>
</evidence>
<name>A0A3A9B0X8_9FIRM</name>
<sequence length="84" mass="8804">MRVSRITALLITAMMIPAISGCTTQGTPAPDAVHQIEDGGPAVYDDDPIAVEPQLDEDELDGDSDESNVQGEIISAEPHKGSAE</sequence>
<feature type="region of interest" description="Disordered" evidence="1">
    <location>
        <begin position="53"/>
        <end position="84"/>
    </location>
</feature>
<dbReference type="RefSeq" id="WP_120466919.1">
    <property type="nucleotide sequence ID" value="NZ_RAYQ01000003.1"/>
</dbReference>
<comment type="caution">
    <text evidence="3">The sequence shown here is derived from an EMBL/GenBank/DDBJ whole genome shotgun (WGS) entry which is preliminary data.</text>
</comment>
<gene>
    <name evidence="3" type="ORF">D7V94_03665</name>
</gene>
<dbReference type="EMBL" id="RAYQ01000003">
    <property type="protein sequence ID" value="RKI93096.1"/>
    <property type="molecule type" value="Genomic_DNA"/>
</dbReference>
<evidence type="ECO:0000313" key="4">
    <source>
        <dbReference type="Proteomes" id="UP000280696"/>
    </source>
</evidence>
<dbReference type="AlphaFoldDB" id="A0A3A9B0X8"/>
<dbReference type="Proteomes" id="UP000280696">
    <property type="component" value="Unassembled WGS sequence"/>
</dbReference>
<reference evidence="3 4" key="1">
    <citation type="submission" date="2018-09" db="EMBL/GenBank/DDBJ databases">
        <title>Murine metabolic-syndrome-specific gut microbial biobank.</title>
        <authorList>
            <person name="Liu C."/>
        </authorList>
    </citation>
    <scope>NUCLEOTIDE SEQUENCE [LARGE SCALE GENOMIC DNA]</scope>
    <source>
        <strain evidence="3 4">0.1xD8-82</strain>
    </source>
</reference>
<dbReference type="PROSITE" id="PS51257">
    <property type="entry name" value="PROKAR_LIPOPROTEIN"/>
    <property type="match status" value="1"/>
</dbReference>
<evidence type="ECO:0000256" key="1">
    <source>
        <dbReference type="SAM" id="MobiDB-lite"/>
    </source>
</evidence>
<feature type="compositionally biased region" description="Acidic residues" evidence="1">
    <location>
        <begin position="53"/>
        <end position="66"/>
    </location>
</feature>
<dbReference type="OrthoDB" id="2053957at2"/>
<keyword evidence="4" id="KW-1185">Reference proteome</keyword>
<protein>
    <recommendedName>
        <fullName evidence="5">Secreted protein</fullName>
    </recommendedName>
</protein>
<keyword evidence="2" id="KW-0732">Signal</keyword>
<organism evidence="3 4">
    <name type="scientific">Parablautia intestinalis</name>
    <dbReference type="NCBI Taxonomy" id="2320100"/>
    <lineage>
        <taxon>Bacteria</taxon>
        <taxon>Bacillati</taxon>
        <taxon>Bacillota</taxon>
        <taxon>Clostridia</taxon>
        <taxon>Lachnospirales</taxon>
        <taxon>Lachnospiraceae</taxon>
        <taxon>Parablautia</taxon>
    </lineage>
</organism>
<feature type="chain" id="PRO_5017465626" description="Secreted protein" evidence="2">
    <location>
        <begin position="21"/>
        <end position="84"/>
    </location>
</feature>
<evidence type="ECO:0008006" key="5">
    <source>
        <dbReference type="Google" id="ProtNLM"/>
    </source>
</evidence>
<evidence type="ECO:0000313" key="3">
    <source>
        <dbReference type="EMBL" id="RKI93096.1"/>
    </source>
</evidence>
<accession>A0A3A9B0X8</accession>